<keyword evidence="2" id="KW-1185">Reference proteome</keyword>
<dbReference type="STRING" id="1189621.A3SI_15583"/>
<accession>I5BYA1</accession>
<protein>
    <submittedName>
        <fullName evidence="1">Uncharacterized protein</fullName>
    </submittedName>
</protein>
<dbReference type="OrthoDB" id="9801841at2"/>
<dbReference type="AlphaFoldDB" id="I5BYA1"/>
<evidence type="ECO:0000313" key="1">
    <source>
        <dbReference type="EMBL" id="EIM74553.1"/>
    </source>
</evidence>
<name>I5BYA1_9BACT</name>
<organism evidence="1 2">
    <name type="scientific">Nitritalea halalkaliphila LW7</name>
    <dbReference type="NCBI Taxonomy" id="1189621"/>
    <lineage>
        <taxon>Bacteria</taxon>
        <taxon>Pseudomonadati</taxon>
        <taxon>Bacteroidota</taxon>
        <taxon>Cytophagia</taxon>
        <taxon>Cytophagales</taxon>
        <taxon>Cyclobacteriaceae</taxon>
        <taxon>Nitritalea</taxon>
    </lineage>
</organism>
<dbReference type="EMBL" id="AJYA01000041">
    <property type="protein sequence ID" value="EIM74553.1"/>
    <property type="molecule type" value="Genomic_DNA"/>
</dbReference>
<dbReference type="Proteomes" id="UP000005551">
    <property type="component" value="Unassembled WGS sequence"/>
</dbReference>
<gene>
    <name evidence="1" type="ORF">A3SI_15583</name>
</gene>
<comment type="caution">
    <text evidence="1">The sequence shown here is derived from an EMBL/GenBank/DDBJ whole genome shotgun (WGS) entry which is preliminary data.</text>
</comment>
<proteinExistence type="predicted"/>
<reference evidence="1 2" key="1">
    <citation type="submission" date="2012-05" db="EMBL/GenBank/DDBJ databases">
        <title>Genome sequence of Nitritalea halalkaliphila LW7.</title>
        <authorList>
            <person name="Jangir P.K."/>
            <person name="Singh A."/>
            <person name="Shivaji S."/>
            <person name="Sharma R."/>
        </authorList>
    </citation>
    <scope>NUCLEOTIDE SEQUENCE [LARGE SCALE GENOMIC DNA]</scope>
    <source>
        <strain evidence="1 2">LW7</strain>
    </source>
</reference>
<sequence>MSTFQLAGEVFGIEFSATEDRLYLTLEGDIIEFTLEDQDVSDPETVTPPSFIADLTNAVGVAAFSDAVLASKNEIERGNFRAIQRSPGPLNLLLVGEPGDGAIGILNEGRFSDIPSLFTPDFLPFFEWWTLGE</sequence>
<evidence type="ECO:0000313" key="2">
    <source>
        <dbReference type="Proteomes" id="UP000005551"/>
    </source>
</evidence>
<dbReference type="RefSeq" id="WP_009056482.1">
    <property type="nucleotide sequence ID" value="NZ_AJYA01000041.1"/>
</dbReference>